<gene>
    <name evidence="2" type="ORF">SPRG_01781</name>
</gene>
<evidence type="ECO:0000313" key="3">
    <source>
        <dbReference type="Proteomes" id="UP000030745"/>
    </source>
</evidence>
<feature type="compositionally biased region" description="Basic and acidic residues" evidence="1">
    <location>
        <begin position="104"/>
        <end position="128"/>
    </location>
</feature>
<feature type="compositionally biased region" description="Basic and acidic residues" evidence="1">
    <location>
        <begin position="64"/>
        <end position="73"/>
    </location>
</feature>
<keyword evidence="3" id="KW-1185">Reference proteome</keyword>
<protein>
    <submittedName>
        <fullName evidence="2">Uncharacterized protein</fullName>
    </submittedName>
</protein>
<dbReference type="Proteomes" id="UP000030745">
    <property type="component" value="Unassembled WGS sequence"/>
</dbReference>
<dbReference type="KEGG" id="spar:SPRG_01781"/>
<feature type="region of interest" description="Disordered" evidence="1">
    <location>
        <begin position="64"/>
        <end position="136"/>
    </location>
</feature>
<dbReference type="AlphaFoldDB" id="A0A067D599"/>
<sequence length="136" mass="14855">MATSVLYMDSGATGDNDNVRVVSMTVHETVPEHCHVHGATNDAQDACTNIKALEVIAVYRQVDERGSMPREEDSVGETVKEQGPAAATIDGPTATKVPRASSKKTKETEKQAEVEQQQREEKVRHLDQRSLAAWPA</sequence>
<dbReference type="EMBL" id="KK583192">
    <property type="protein sequence ID" value="KDO33901.1"/>
    <property type="molecule type" value="Genomic_DNA"/>
</dbReference>
<proteinExistence type="predicted"/>
<organism evidence="2 3">
    <name type="scientific">Saprolegnia parasitica (strain CBS 223.65)</name>
    <dbReference type="NCBI Taxonomy" id="695850"/>
    <lineage>
        <taxon>Eukaryota</taxon>
        <taxon>Sar</taxon>
        <taxon>Stramenopiles</taxon>
        <taxon>Oomycota</taxon>
        <taxon>Saprolegniomycetes</taxon>
        <taxon>Saprolegniales</taxon>
        <taxon>Saprolegniaceae</taxon>
        <taxon>Saprolegnia</taxon>
    </lineage>
</organism>
<name>A0A067D599_SAPPC</name>
<evidence type="ECO:0000256" key="1">
    <source>
        <dbReference type="SAM" id="MobiDB-lite"/>
    </source>
</evidence>
<accession>A0A067D599</accession>
<evidence type="ECO:0000313" key="2">
    <source>
        <dbReference type="EMBL" id="KDO33901.1"/>
    </source>
</evidence>
<dbReference type="VEuPathDB" id="FungiDB:SPRG_01781"/>
<reference evidence="2 3" key="1">
    <citation type="journal article" date="2013" name="PLoS Genet.">
        <title>Distinctive expansion of potential virulence genes in the genome of the oomycete fish pathogen Saprolegnia parasitica.</title>
        <authorList>
            <person name="Jiang R.H."/>
            <person name="de Bruijn I."/>
            <person name="Haas B.J."/>
            <person name="Belmonte R."/>
            <person name="Lobach L."/>
            <person name="Christie J."/>
            <person name="van den Ackerveken G."/>
            <person name="Bottin A."/>
            <person name="Bulone V."/>
            <person name="Diaz-Moreno S.M."/>
            <person name="Dumas B."/>
            <person name="Fan L."/>
            <person name="Gaulin E."/>
            <person name="Govers F."/>
            <person name="Grenville-Briggs L.J."/>
            <person name="Horner N.R."/>
            <person name="Levin J.Z."/>
            <person name="Mammella M."/>
            <person name="Meijer H.J."/>
            <person name="Morris P."/>
            <person name="Nusbaum C."/>
            <person name="Oome S."/>
            <person name="Phillips A.J."/>
            <person name="van Rooyen D."/>
            <person name="Rzeszutek E."/>
            <person name="Saraiva M."/>
            <person name="Secombes C.J."/>
            <person name="Seidl M.F."/>
            <person name="Snel B."/>
            <person name="Stassen J.H."/>
            <person name="Sykes S."/>
            <person name="Tripathy S."/>
            <person name="van den Berg H."/>
            <person name="Vega-Arreguin J.C."/>
            <person name="Wawra S."/>
            <person name="Young S.K."/>
            <person name="Zeng Q."/>
            <person name="Dieguez-Uribeondo J."/>
            <person name="Russ C."/>
            <person name="Tyler B.M."/>
            <person name="van West P."/>
        </authorList>
    </citation>
    <scope>NUCLEOTIDE SEQUENCE [LARGE SCALE GENOMIC DNA]</scope>
    <source>
        <strain evidence="2 3">CBS 223.65</strain>
    </source>
</reference>
<dbReference type="RefSeq" id="XP_012195537.1">
    <property type="nucleotide sequence ID" value="XM_012340147.1"/>
</dbReference>
<dbReference type="GeneID" id="24124362"/>